<keyword evidence="4" id="KW-0809">Transit peptide</keyword>
<dbReference type="InterPro" id="IPR029069">
    <property type="entry name" value="HotDog_dom_sf"/>
</dbReference>
<reference evidence="6 7" key="1">
    <citation type="journal article" date="2015" name="Genome Biol. Evol.">
        <title>Phylogenomic analyses indicate that early fungi evolved digesting cell walls of algal ancestors of land plants.</title>
        <authorList>
            <person name="Chang Y."/>
            <person name="Wang S."/>
            <person name="Sekimoto S."/>
            <person name="Aerts A.L."/>
            <person name="Choi C."/>
            <person name="Clum A."/>
            <person name="LaButti K.M."/>
            <person name="Lindquist E.A."/>
            <person name="Yee Ngan C."/>
            <person name="Ohm R.A."/>
            <person name="Salamov A.A."/>
            <person name="Grigoriev I.V."/>
            <person name="Spatafora J.W."/>
            <person name="Berbee M.L."/>
        </authorList>
    </citation>
    <scope>NUCLEOTIDE SEQUENCE [LARGE SCALE GENOMIC DNA]</scope>
    <source>
        <strain evidence="6 7">JEL478</strain>
    </source>
</reference>
<dbReference type="Proteomes" id="UP000070544">
    <property type="component" value="Unassembled WGS sequence"/>
</dbReference>
<dbReference type="CDD" id="cd03442">
    <property type="entry name" value="BFIT_BACH"/>
    <property type="match status" value="1"/>
</dbReference>
<keyword evidence="6" id="KW-0413">Isomerase</keyword>
<evidence type="ECO:0000313" key="6">
    <source>
        <dbReference type="EMBL" id="KXS15720.1"/>
    </source>
</evidence>
<dbReference type="STRING" id="1344416.A0A139AG30"/>
<gene>
    <name evidence="6" type="ORF">M427DRAFT_32142</name>
</gene>
<comment type="similarity">
    <text evidence="1">Belongs to the acyl coenzyme A hydrolase family.</text>
</comment>
<accession>A0A139AG30</accession>
<dbReference type="GO" id="GO:0047617">
    <property type="term" value="F:fatty acyl-CoA hydrolase activity"/>
    <property type="evidence" value="ECO:0007669"/>
    <property type="project" value="TreeGrafter"/>
</dbReference>
<dbReference type="AlphaFoldDB" id="A0A139AG30"/>
<keyword evidence="2" id="KW-0677">Repeat</keyword>
<dbReference type="GO" id="GO:0016853">
    <property type="term" value="F:isomerase activity"/>
    <property type="evidence" value="ECO:0007669"/>
    <property type="project" value="UniProtKB-KW"/>
</dbReference>
<dbReference type="GO" id="GO:0006637">
    <property type="term" value="P:acyl-CoA metabolic process"/>
    <property type="evidence" value="ECO:0007669"/>
    <property type="project" value="TreeGrafter"/>
</dbReference>
<dbReference type="PANTHER" id="PTHR12655:SF0">
    <property type="entry name" value="ACYL-COENZYME A THIOESTERASE 9, MITOCHONDRIAL"/>
    <property type="match status" value="1"/>
</dbReference>
<evidence type="ECO:0000256" key="3">
    <source>
        <dbReference type="ARBA" id="ARBA00022801"/>
    </source>
</evidence>
<dbReference type="OrthoDB" id="331699at2759"/>
<dbReference type="PANTHER" id="PTHR12655">
    <property type="entry name" value="ACYL-COA THIOESTERASE"/>
    <property type="match status" value="1"/>
</dbReference>
<evidence type="ECO:0000256" key="1">
    <source>
        <dbReference type="ARBA" id="ARBA00010458"/>
    </source>
</evidence>
<protein>
    <submittedName>
        <fullName evidence="6">Thioesterase/thiol ester dehydrase-isomerase</fullName>
    </submittedName>
</protein>
<organism evidence="6 7">
    <name type="scientific">Gonapodya prolifera (strain JEL478)</name>
    <name type="common">Monoblepharis prolifera</name>
    <dbReference type="NCBI Taxonomy" id="1344416"/>
    <lineage>
        <taxon>Eukaryota</taxon>
        <taxon>Fungi</taxon>
        <taxon>Fungi incertae sedis</taxon>
        <taxon>Chytridiomycota</taxon>
        <taxon>Chytridiomycota incertae sedis</taxon>
        <taxon>Monoblepharidomycetes</taxon>
        <taxon>Monoblepharidales</taxon>
        <taxon>Gonapodyaceae</taxon>
        <taxon>Gonapodya</taxon>
    </lineage>
</organism>
<proteinExistence type="inferred from homology"/>
<dbReference type="InterPro" id="IPR033120">
    <property type="entry name" value="HOTDOG_ACOT"/>
</dbReference>
<evidence type="ECO:0000256" key="2">
    <source>
        <dbReference type="ARBA" id="ARBA00022737"/>
    </source>
</evidence>
<sequence length="172" mass="19615">MSETVTDSVKVAYPSDRNMHRKIFGCFLMSQAFELAYATAWSFTRNRPLFLSLDDVLFLHPVDIGSVLEFRAQETYAPPPETKKSDGTSFKSFVVAVRCDVIEPAEGTRKTTNTFSFIFTSSESRGSHLQPPILLRPETFLEAIEFLDGKRRWEAGWKHINEALESSRAVEW</sequence>
<name>A0A139AG30_GONPJ</name>
<dbReference type="OMA" id="WMENTKL"/>
<keyword evidence="7" id="KW-1185">Reference proteome</keyword>
<dbReference type="SUPFAM" id="SSF54637">
    <property type="entry name" value="Thioesterase/thiol ester dehydrase-isomerase"/>
    <property type="match status" value="1"/>
</dbReference>
<evidence type="ECO:0000259" key="5">
    <source>
        <dbReference type="PROSITE" id="PS51770"/>
    </source>
</evidence>
<dbReference type="PROSITE" id="PS51770">
    <property type="entry name" value="HOTDOG_ACOT"/>
    <property type="match status" value="1"/>
</dbReference>
<dbReference type="Gene3D" id="3.10.129.10">
    <property type="entry name" value="Hotdog Thioesterase"/>
    <property type="match status" value="1"/>
</dbReference>
<dbReference type="GO" id="GO:0005739">
    <property type="term" value="C:mitochondrion"/>
    <property type="evidence" value="ECO:0007669"/>
    <property type="project" value="TreeGrafter"/>
</dbReference>
<dbReference type="EMBL" id="KQ965760">
    <property type="protein sequence ID" value="KXS15720.1"/>
    <property type="molecule type" value="Genomic_DNA"/>
</dbReference>
<evidence type="ECO:0000256" key="4">
    <source>
        <dbReference type="ARBA" id="ARBA00022946"/>
    </source>
</evidence>
<evidence type="ECO:0000313" key="7">
    <source>
        <dbReference type="Proteomes" id="UP000070544"/>
    </source>
</evidence>
<keyword evidence="3" id="KW-0378">Hydrolase</keyword>
<feature type="domain" description="HotDog ACOT-type" evidence="5">
    <location>
        <begin position="2"/>
        <end position="125"/>
    </location>
</feature>